<keyword evidence="8" id="KW-0539">Nucleus</keyword>
<sequence>MSSLLLMEWNEKSPSQWEWDNLLLCSARAAENSKLQPTEWAMQGDQGINSGSFYSSGGGGGSGGSGRVLRHASLSNSSKSASADSYSIGESKTSKLTFEAFGDFPDDYISKKELARVDTNGVSPILEPSSGSGEPLLSLKLGKQMYFEDACVGSNTETSKFSTIPMTSATTAKKFKSSCQSTQVPHCQVEGCNLDLLLAKDYHRKHRVCESHSKSPKVIVGSLERRFCQQCSRFHGLSEFDEKKRSCRRRLSDHNARRRKPQPEAVRLNPARLSSSLYDGKQQMNLVFDRVPLGYSSAADSLTWEDMCSSKFTQTKDYLLKPAKARDTDIQLHLPGNDMPCAITTLHNDSSRLLPSKGTVGLEEPMISAQQDAEPDFRRALSLLSNNSWGSRESKPAPHPHAIHATHSGMLQPAMQVTQGMLHVSSDHWQTQQASTDSRGHILTQPNNGSIHFQDFQLFRSPDEFGFYPNQLD</sequence>
<evidence type="ECO:0000313" key="12">
    <source>
        <dbReference type="Proteomes" id="UP000235220"/>
    </source>
</evidence>
<dbReference type="FunFam" id="4.10.1100.10:FF:000001">
    <property type="entry name" value="Squamosa promoter-binding-like protein 14"/>
    <property type="match status" value="1"/>
</dbReference>
<dbReference type="Gene3D" id="4.10.1100.10">
    <property type="entry name" value="Transcription factor, SBP-box domain"/>
    <property type="match status" value="1"/>
</dbReference>
<organism evidence="12 13">
    <name type="scientific">Juglans regia</name>
    <name type="common">English walnut</name>
    <dbReference type="NCBI Taxonomy" id="51240"/>
    <lineage>
        <taxon>Eukaryota</taxon>
        <taxon>Viridiplantae</taxon>
        <taxon>Streptophyta</taxon>
        <taxon>Embryophyta</taxon>
        <taxon>Tracheophyta</taxon>
        <taxon>Spermatophyta</taxon>
        <taxon>Magnoliopsida</taxon>
        <taxon>eudicotyledons</taxon>
        <taxon>Gunneridae</taxon>
        <taxon>Pentapetalae</taxon>
        <taxon>rosids</taxon>
        <taxon>fabids</taxon>
        <taxon>Fagales</taxon>
        <taxon>Juglandaceae</taxon>
        <taxon>Juglans</taxon>
    </lineage>
</organism>
<name>A0A2I4FYP4_JUGRE</name>
<evidence type="ECO:0000313" key="13">
    <source>
        <dbReference type="RefSeq" id="XP_018836770.1"/>
    </source>
</evidence>
<dbReference type="KEGG" id="jre:109003190"/>
<dbReference type="STRING" id="51240.A0A2I4FYP4"/>
<dbReference type="Proteomes" id="UP000235220">
    <property type="component" value="Chromosome 13"/>
</dbReference>
<accession>A0A2I4FYP4</accession>
<evidence type="ECO:0000256" key="4">
    <source>
        <dbReference type="ARBA" id="ARBA00022833"/>
    </source>
</evidence>
<dbReference type="InterPro" id="IPR004333">
    <property type="entry name" value="SBP_dom"/>
</dbReference>
<dbReference type="InterPro" id="IPR036893">
    <property type="entry name" value="SBP_sf"/>
</dbReference>
<feature type="region of interest" description="Disordered" evidence="10">
    <location>
        <begin position="51"/>
        <end position="70"/>
    </location>
</feature>
<evidence type="ECO:0000313" key="17">
    <source>
        <dbReference type="RefSeq" id="XP_018836775.1"/>
    </source>
</evidence>
<feature type="compositionally biased region" description="Gly residues" evidence="10">
    <location>
        <begin position="56"/>
        <end position="66"/>
    </location>
</feature>
<evidence type="ECO:0000313" key="16">
    <source>
        <dbReference type="RefSeq" id="XP_018836774.1"/>
    </source>
</evidence>
<dbReference type="PROSITE" id="PS51141">
    <property type="entry name" value="ZF_SBP"/>
    <property type="match status" value="1"/>
</dbReference>
<dbReference type="GO" id="GO:0005634">
    <property type="term" value="C:nucleus"/>
    <property type="evidence" value="ECO:0000318"/>
    <property type="project" value="GO_Central"/>
</dbReference>
<dbReference type="PANTHER" id="PTHR31251">
    <property type="entry name" value="SQUAMOSA PROMOTER-BINDING-LIKE PROTEIN 4"/>
    <property type="match status" value="1"/>
</dbReference>
<dbReference type="AlphaFoldDB" id="A0A2I4FYP4"/>
<dbReference type="GO" id="GO:0001216">
    <property type="term" value="F:DNA-binding transcription activator activity"/>
    <property type="evidence" value="ECO:0000318"/>
    <property type="project" value="GO_Central"/>
</dbReference>
<evidence type="ECO:0000313" key="15">
    <source>
        <dbReference type="RefSeq" id="XP_018836773.1"/>
    </source>
</evidence>
<keyword evidence="6" id="KW-0238">DNA-binding</keyword>
<dbReference type="GO" id="GO:0048510">
    <property type="term" value="P:regulation of timing of transition from vegetative to reproductive phase"/>
    <property type="evidence" value="ECO:0000318"/>
    <property type="project" value="GO_Central"/>
</dbReference>
<evidence type="ECO:0000256" key="9">
    <source>
        <dbReference type="PROSITE-ProRule" id="PRU00470"/>
    </source>
</evidence>
<dbReference type="PANTHER" id="PTHR31251:SF74">
    <property type="entry name" value="SQUAMOSA PROMOTER-BINDING-LIKE PROTEIN 2"/>
    <property type="match status" value="1"/>
</dbReference>
<evidence type="ECO:0000256" key="3">
    <source>
        <dbReference type="ARBA" id="ARBA00022771"/>
    </source>
</evidence>
<evidence type="ECO:0000256" key="6">
    <source>
        <dbReference type="ARBA" id="ARBA00023125"/>
    </source>
</evidence>
<keyword evidence="12" id="KW-1185">Reference proteome</keyword>
<evidence type="ECO:0000259" key="11">
    <source>
        <dbReference type="PROSITE" id="PS51141"/>
    </source>
</evidence>
<feature type="compositionally biased region" description="Polar residues" evidence="10">
    <location>
        <begin position="427"/>
        <end position="437"/>
    </location>
</feature>
<evidence type="ECO:0000256" key="10">
    <source>
        <dbReference type="SAM" id="MobiDB-lite"/>
    </source>
</evidence>
<dbReference type="SUPFAM" id="SSF103612">
    <property type="entry name" value="SBT domain"/>
    <property type="match status" value="1"/>
</dbReference>
<keyword evidence="4" id="KW-0862">Zinc</keyword>
<dbReference type="Pfam" id="PF03110">
    <property type="entry name" value="SBP"/>
    <property type="match status" value="1"/>
</dbReference>
<keyword evidence="3 9" id="KW-0863">Zinc-finger</keyword>
<feature type="region of interest" description="Disordered" evidence="10">
    <location>
        <begin position="423"/>
        <end position="447"/>
    </location>
</feature>
<evidence type="ECO:0000256" key="7">
    <source>
        <dbReference type="ARBA" id="ARBA00023163"/>
    </source>
</evidence>
<dbReference type="GO" id="GO:0090356">
    <property type="term" value="P:negative regulation of auxin metabolic process"/>
    <property type="evidence" value="ECO:0000318"/>
    <property type="project" value="GO_Central"/>
</dbReference>
<keyword evidence="5" id="KW-0805">Transcription regulation</keyword>
<dbReference type="RefSeq" id="XP_018836775.1">
    <property type="nucleotide sequence ID" value="XM_018981230.2"/>
</dbReference>
<dbReference type="RefSeq" id="XP_018836772.1">
    <property type="nucleotide sequence ID" value="XM_018981227.2"/>
</dbReference>
<dbReference type="InterPro" id="IPR044817">
    <property type="entry name" value="SBP-like"/>
</dbReference>
<evidence type="ECO:0000256" key="2">
    <source>
        <dbReference type="ARBA" id="ARBA00022723"/>
    </source>
</evidence>
<comment type="subcellular location">
    <subcellularLocation>
        <location evidence="1">Nucleus</location>
    </subcellularLocation>
</comment>
<dbReference type="RefSeq" id="XP_018836770.1">
    <property type="nucleotide sequence ID" value="XM_018981225.2"/>
</dbReference>
<dbReference type="GO" id="GO:0008270">
    <property type="term" value="F:zinc ion binding"/>
    <property type="evidence" value="ECO:0007669"/>
    <property type="project" value="UniProtKB-KW"/>
</dbReference>
<evidence type="ECO:0000313" key="14">
    <source>
        <dbReference type="RefSeq" id="XP_018836772.1"/>
    </source>
</evidence>
<dbReference type="OrthoDB" id="514967at2759"/>
<evidence type="ECO:0000256" key="5">
    <source>
        <dbReference type="ARBA" id="ARBA00023015"/>
    </source>
</evidence>
<evidence type="ECO:0000256" key="8">
    <source>
        <dbReference type="ARBA" id="ARBA00023242"/>
    </source>
</evidence>
<gene>
    <name evidence="13 14 15 16 17" type="primary">LOC109003190</name>
</gene>
<dbReference type="GO" id="GO:0000976">
    <property type="term" value="F:transcription cis-regulatory region binding"/>
    <property type="evidence" value="ECO:0000318"/>
    <property type="project" value="GO_Central"/>
</dbReference>
<evidence type="ECO:0000256" key="1">
    <source>
        <dbReference type="ARBA" id="ARBA00004123"/>
    </source>
</evidence>
<dbReference type="RefSeq" id="XP_018836774.1">
    <property type="nucleotide sequence ID" value="XM_018981229.2"/>
</dbReference>
<keyword evidence="7" id="KW-0804">Transcription</keyword>
<protein>
    <submittedName>
        <fullName evidence="13 14">Squamosa promoter-binding-like protein 12</fullName>
    </submittedName>
</protein>
<dbReference type="GeneID" id="109003190"/>
<dbReference type="Gramene" id="Jr13_12440_p1">
    <property type="protein sequence ID" value="cds.Jr13_12440_p1"/>
    <property type="gene ID" value="Jr13_12440"/>
</dbReference>
<dbReference type="RefSeq" id="XP_018836773.1">
    <property type="nucleotide sequence ID" value="XM_018981228.2"/>
</dbReference>
<feature type="domain" description="SBP-type" evidence="11">
    <location>
        <begin position="184"/>
        <end position="261"/>
    </location>
</feature>
<reference evidence="13 14" key="1">
    <citation type="submission" date="2025-04" db="UniProtKB">
        <authorList>
            <consortium name="RefSeq"/>
        </authorList>
    </citation>
    <scope>IDENTIFICATION</scope>
    <source>
        <tissue evidence="13 14">Leaves</tissue>
    </source>
</reference>
<keyword evidence="2" id="KW-0479">Metal-binding</keyword>
<proteinExistence type="predicted"/>